<evidence type="ECO:0000313" key="3">
    <source>
        <dbReference type="Proteomes" id="UP000530670"/>
    </source>
</evidence>
<dbReference type="RefSeq" id="XP_037200709.1">
    <property type="nucleotide sequence ID" value="XM_037345279.1"/>
</dbReference>
<protein>
    <submittedName>
        <fullName evidence="2">Uncharacterized protein</fullName>
    </submittedName>
</protein>
<gene>
    <name evidence="2" type="ORF">FTJAE_12252</name>
</gene>
<evidence type="ECO:0000313" key="2">
    <source>
        <dbReference type="EMBL" id="KAF5618321.1"/>
    </source>
</evidence>
<dbReference type="AlphaFoldDB" id="A0A8H5QR50"/>
<feature type="region of interest" description="Disordered" evidence="1">
    <location>
        <begin position="48"/>
        <end position="94"/>
    </location>
</feature>
<dbReference type="EMBL" id="JAAQRI010000328">
    <property type="protein sequence ID" value="KAF5618321.1"/>
    <property type="molecule type" value="Genomic_DNA"/>
</dbReference>
<reference evidence="2 3" key="1">
    <citation type="submission" date="2020-05" db="EMBL/GenBank/DDBJ databases">
        <title>Identification and distribution of gene clusters putatively required for synthesis of sphingolipid metabolism inhibitors in phylogenetically diverse species of the filamentous fungus Fusarium.</title>
        <authorList>
            <person name="Kim H.-S."/>
            <person name="Busman M."/>
            <person name="Brown D.W."/>
            <person name="Divon H."/>
            <person name="Uhlig S."/>
            <person name="Proctor R.H."/>
        </authorList>
    </citation>
    <scope>NUCLEOTIDE SEQUENCE [LARGE SCALE GENOMIC DNA]</scope>
    <source>
        <strain evidence="2 3">NRRL 66243</strain>
    </source>
</reference>
<organism evidence="2 3">
    <name type="scientific">Fusarium tjaetaba</name>
    <dbReference type="NCBI Taxonomy" id="1567544"/>
    <lineage>
        <taxon>Eukaryota</taxon>
        <taxon>Fungi</taxon>
        <taxon>Dikarya</taxon>
        <taxon>Ascomycota</taxon>
        <taxon>Pezizomycotina</taxon>
        <taxon>Sordariomycetes</taxon>
        <taxon>Hypocreomycetidae</taxon>
        <taxon>Hypocreales</taxon>
        <taxon>Nectriaceae</taxon>
        <taxon>Fusarium</taxon>
        <taxon>Fusarium fujikuroi species complex</taxon>
    </lineage>
</organism>
<evidence type="ECO:0000256" key="1">
    <source>
        <dbReference type="SAM" id="MobiDB-lite"/>
    </source>
</evidence>
<proteinExistence type="predicted"/>
<sequence length="648" mass="72887">MLGPTPARTPLSFTFEDSDSEFDAQMAMPDYEPMSPVVANLEKMVANRKTVPSESGTTAETISSVGRSMSNKRSISSMDSTPPESPIEAFLSRPETPNYPCNNWNSTSTFTMRNGQVYSFGQLQVMSLQIAEARRNGEFPPTTEPTLDANAVAEDYNSLIYLRRLRGNQLAPAPQSYVHFREQVALGIQVRQASLKRETDQEVARRVDHYLQAVEAEQRYYNASNTALQHREVFNPTQQDFIDVHDDMCSMVEHTIEQGISDATGPLRMNVSNLKKQGEVFQEQTALLQHQNDMFQRQTDGLVERQSGLLRQQNNTFQRQSEQQNSLVQQQTSLLRHQTDAFQQQAQEQTSLLRHQTDVFQHQTQKQNDLFQLHADQQNDLFMQQHSMFLNHKASLREHSRFFKKQTDTLEQQNKVMNASVTHLSNLIEPQIYNNQAAAQTLASANQLFIDLSKELPETIRCAVEEASQKQARELIEQALHIQQMASADPQPDAKAISAAQEMKDAAVGSDRAERSERSSIFRMVRKFKRQRISSIANDTNSFSVEILTRSTQTTYTVEPHGKRANPRWAICHATSGSGVVHRGARLKLKHSKSRSGDRKPLVIRQKPVLYAALGYGAGNRSSGSWNAPSSGLPGHLAASLTDVVGKV</sequence>
<feature type="compositionally biased region" description="Polar residues" evidence="1">
    <location>
        <begin position="50"/>
        <end position="82"/>
    </location>
</feature>
<keyword evidence="3" id="KW-1185">Reference proteome</keyword>
<dbReference type="GeneID" id="59297549"/>
<name>A0A8H5QR50_9HYPO</name>
<comment type="caution">
    <text evidence="2">The sequence shown here is derived from an EMBL/GenBank/DDBJ whole genome shotgun (WGS) entry which is preliminary data.</text>
</comment>
<dbReference type="Proteomes" id="UP000530670">
    <property type="component" value="Unassembled WGS sequence"/>
</dbReference>
<accession>A0A8H5QR50</accession>
<dbReference type="OrthoDB" id="3903267at2759"/>